<evidence type="ECO:0000313" key="2">
    <source>
        <dbReference type="Proteomes" id="UP001212741"/>
    </source>
</evidence>
<dbReference type="Proteomes" id="UP001212741">
    <property type="component" value="Unassembled WGS sequence"/>
</dbReference>
<dbReference type="RefSeq" id="WP_195520551.1">
    <property type="nucleotide sequence ID" value="NZ_JADNPG010000003.1"/>
</dbReference>
<name>A0AAW6AHA2_9ACTN</name>
<organism evidence="1 2">
    <name type="scientific">Collinsella aerofaciens</name>
    <dbReference type="NCBI Taxonomy" id="74426"/>
    <lineage>
        <taxon>Bacteria</taxon>
        <taxon>Bacillati</taxon>
        <taxon>Actinomycetota</taxon>
        <taxon>Coriobacteriia</taxon>
        <taxon>Coriobacteriales</taxon>
        <taxon>Coriobacteriaceae</taxon>
        <taxon>Collinsella</taxon>
    </lineage>
</organism>
<comment type="caution">
    <text evidence="1">The sequence shown here is derived from an EMBL/GenBank/DDBJ whole genome shotgun (WGS) entry which is preliminary data.</text>
</comment>
<protein>
    <submittedName>
        <fullName evidence="1">Uncharacterized protein</fullName>
    </submittedName>
</protein>
<proteinExistence type="predicted"/>
<evidence type="ECO:0000313" key="1">
    <source>
        <dbReference type="EMBL" id="MDB1838192.1"/>
    </source>
</evidence>
<sequence length="107" mass="12370">MTEISAVMRAYRDALDRHRIPWVDDTYDTERVGGYRLRVERTETILDEHRVSVTWGYQCLPEREPTGVTIGYPNYLEVQYDPVSTEPFMATPGDILADIFGVRGESR</sequence>
<gene>
    <name evidence="1" type="ORF">PMW86_01085</name>
</gene>
<dbReference type="AlphaFoldDB" id="A0AAW6AHA2"/>
<reference evidence="1" key="1">
    <citation type="submission" date="2023-01" db="EMBL/GenBank/DDBJ databases">
        <title>Human gut microbiome strain richness.</title>
        <authorList>
            <person name="Chen-Liaw A."/>
        </authorList>
    </citation>
    <scope>NUCLEOTIDE SEQUENCE</scope>
    <source>
        <strain evidence="1">D54st1_D6_D54t1_190329</strain>
    </source>
</reference>
<accession>A0AAW6AHA2</accession>
<dbReference type="EMBL" id="JAQLEC010000002">
    <property type="protein sequence ID" value="MDB1838192.1"/>
    <property type="molecule type" value="Genomic_DNA"/>
</dbReference>